<accession>A0A7D5RE15</accession>
<evidence type="ECO:0000256" key="1">
    <source>
        <dbReference type="SAM" id="MobiDB-lite"/>
    </source>
</evidence>
<protein>
    <submittedName>
        <fullName evidence="2">U71</fullName>
    </submittedName>
</protein>
<feature type="region of interest" description="Disordered" evidence="1">
    <location>
        <begin position="37"/>
        <end position="69"/>
    </location>
</feature>
<organism evidence="2">
    <name type="scientific">Tadarida betaherpesvirus</name>
    <dbReference type="NCBI Taxonomy" id="2749858"/>
    <lineage>
        <taxon>Viruses</taxon>
        <taxon>Duplodnaviria</taxon>
        <taxon>Heunggongvirae</taxon>
        <taxon>Peploviricota</taxon>
        <taxon>Herviviricetes</taxon>
        <taxon>Herpesvirales</taxon>
        <taxon>Orthoherpesviridae</taxon>
        <taxon>Betaherpesvirinae</taxon>
    </lineage>
</organism>
<name>A0A7D5RE15_9BETA</name>
<sequence length="69" mass="7594">MGAQCCKRVSGQLDKNSNTLIDYRGRTVDLSKEFSVITDTSSESENESDDHERLIPPPPPVNAMPTTLT</sequence>
<proteinExistence type="predicted"/>
<dbReference type="EMBL" id="MT683421">
    <property type="protein sequence ID" value="QLH12058.1"/>
    <property type="molecule type" value="Genomic_DNA"/>
</dbReference>
<evidence type="ECO:0000313" key="2">
    <source>
        <dbReference type="EMBL" id="QLH12058.1"/>
    </source>
</evidence>
<dbReference type="InterPro" id="IPR020170">
    <property type="entry name" value="Herpes_UL11_megaloV/roseoloV"/>
</dbReference>
<reference evidence="2" key="1">
    <citation type="submission" date="2020-06" db="EMBL/GenBank/DDBJ databases">
        <title>Detection of multiple viral species in oropharyngeal samples from Brazilian free-tailed bats (Tadarida brasiliensis) using viral metagenomics.</title>
        <authorList>
            <person name="Cibulski S.P."/>
            <person name="Lima F.E.S."/>
            <person name="Roehe P.M."/>
        </authorList>
    </citation>
    <scope>NUCLEOTIDE SEQUENCE</scope>
    <source>
        <strain evidence="2">Tb-BetaHV 3169</strain>
    </source>
</reference>
<dbReference type="Pfam" id="PF17474">
    <property type="entry name" value="U71"/>
    <property type="match status" value="1"/>
</dbReference>